<dbReference type="InterPro" id="IPR011042">
    <property type="entry name" value="6-blade_b-propeller_TolB-like"/>
</dbReference>
<protein>
    <recommendedName>
        <fullName evidence="4">BPP domain-containing protein</fullName>
    </recommendedName>
</protein>
<accession>A0A840I2Q5</accession>
<dbReference type="Gene3D" id="2.120.10.30">
    <property type="entry name" value="TolB, C-terminal domain"/>
    <property type="match status" value="1"/>
</dbReference>
<keyword evidence="3" id="KW-1185">Reference proteome</keyword>
<dbReference type="AlphaFoldDB" id="A0A840I2Q5"/>
<dbReference type="PROSITE" id="PS51257">
    <property type="entry name" value="PROKAR_LIPOPROTEIN"/>
    <property type="match status" value="1"/>
</dbReference>
<organism evidence="2 3">
    <name type="scientific">Parvularcula dongshanensis</name>
    <dbReference type="NCBI Taxonomy" id="1173995"/>
    <lineage>
        <taxon>Bacteria</taxon>
        <taxon>Pseudomonadati</taxon>
        <taxon>Pseudomonadota</taxon>
        <taxon>Alphaproteobacteria</taxon>
        <taxon>Parvularculales</taxon>
        <taxon>Parvularculaceae</taxon>
        <taxon>Parvularcula</taxon>
    </lineage>
</organism>
<dbReference type="RefSeq" id="WP_183816514.1">
    <property type="nucleotide sequence ID" value="NZ_JACHOB010000001.1"/>
</dbReference>
<comment type="caution">
    <text evidence="2">The sequence shown here is derived from an EMBL/GenBank/DDBJ whole genome shotgun (WGS) entry which is preliminary data.</text>
</comment>
<feature type="region of interest" description="Disordered" evidence="1">
    <location>
        <begin position="22"/>
        <end position="48"/>
    </location>
</feature>
<dbReference type="Proteomes" id="UP000563524">
    <property type="component" value="Unassembled WGS sequence"/>
</dbReference>
<feature type="region of interest" description="Disordered" evidence="1">
    <location>
        <begin position="347"/>
        <end position="367"/>
    </location>
</feature>
<name>A0A840I2Q5_9PROT</name>
<proteinExistence type="predicted"/>
<evidence type="ECO:0008006" key="4">
    <source>
        <dbReference type="Google" id="ProtNLM"/>
    </source>
</evidence>
<evidence type="ECO:0000313" key="2">
    <source>
        <dbReference type="EMBL" id="MBB4658572.1"/>
    </source>
</evidence>
<feature type="compositionally biased region" description="Low complexity" evidence="1">
    <location>
        <begin position="30"/>
        <end position="48"/>
    </location>
</feature>
<sequence>MTRSLLLAAATAALLSACGDREAEVPPVPEEAAAPAPAESESAREAPQAEVAVSDVLGSFGGETYGMAVWAHPTLSFEGAVLVANGDAGLAVVPIDSDVAMSTVEGTFDGPVAVSYPDDGDPSNTLVAAASGEEIVLLDIDPDTRAFNEVGRLPAPDGTRALCARGDLLLRADGGGRVSLSRIEIGDGRAVRTEETPLRFATSCAAAASSFFVLSEEGLVATLDDMGDLDATYEEAFGEGRVTDLVALSADEDEALLIALDEQDRFRLAQANAPLVSLASAQERGRAGIGALAAGSGNYGSIYRDGVLAVLDQGQTLKLVPWVGLSRSFGVGQSETVGPRTLNAEAVSGPAAPQIELPSSVGGAPGE</sequence>
<evidence type="ECO:0000313" key="3">
    <source>
        <dbReference type="Proteomes" id="UP000563524"/>
    </source>
</evidence>
<evidence type="ECO:0000256" key="1">
    <source>
        <dbReference type="SAM" id="MobiDB-lite"/>
    </source>
</evidence>
<gene>
    <name evidence="2" type="ORF">GGQ59_001072</name>
</gene>
<reference evidence="2 3" key="1">
    <citation type="submission" date="2020-08" db="EMBL/GenBank/DDBJ databases">
        <title>Genomic Encyclopedia of Type Strains, Phase IV (KMG-IV): sequencing the most valuable type-strain genomes for metagenomic binning, comparative biology and taxonomic classification.</title>
        <authorList>
            <person name="Goeker M."/>
        </authorList>
    </citation>
    <scope>NUCLEOTIDE SEQUENCE [LARGE SCALE GENOMIC DNA]</scope>
    <source>
        <strain evidence="2 3">DSM 102850</strain>
    </source>
</reference>
<dbReference type="SUPFAM" id="SSF50956">
    <property type="entry name" value="Thermostable phytase (3-phytase)"/>
    <property type="match status" value="1"/>
</dbReference>
<dbReference type="EMBL" id="JACHOB010000001">
    <property type="protein sequence ID" value="MBB4658572.1"/>
    <property type="molecule type" value="Genomic_DNA"/>
</dbReference>